<dbReference type="EMBL" id="FR872582">
    <property type="protein sequence ID" value="CCB88713.1"/>
    <property type="molecule type" value="Genomic_DNA"/>
</dbReference>
<evidence type="ECO:0000313" key="2">
    <source>
        <dbReference type="EMBL" id="CCB88713.1"/>
    </source>
</evidence>
<dbReference type="InterPro" id="IPR013096">
    <property type="entry name" value="Cupin_2"/>
</dbReference>
<dbReference type="AlphaFoldDB" id="F8L7I0"/>
<evidence type="ECO:0000313" key="3">
    <source>
        <dbReference type="Proteomes" id="UP000000496"/>
    </source>
</evidence>
<name>F8L7I0_SIMNZ</name>
<dbReference type="STRING" id="331113.SNE_A08360"/>
<dbReference type="Proteomes" id="UP000000496">
    <property type="component" value="Chromosome gsn.131"/>
</dbReference>
<sequence>MRVKVKKINLLGKFKLFDAHWTPKIIGEVNDSYVKLFKAKGEFVWHRHENEDEFFLVVKGQLHIKLKDEEVILNEGDMFIVPKGVDHMPYAPEEAYVLLFEPKEVLNTGNIISEQSVQKLEWI</sequence>
<protein>
    <submittedName>
        <fullName evidence="2">Uncharacterized protein ydbB</fullName>
    </submittedName>
</protein>
<keyword evidence="3" id="KW-1185">Reference proteome</keyword>
<dbReference type="InterPro" id="IPR052044">
    <property type="entry name" value="PKS_Associated_Protein"/>
</dbReference>
<dbReference type="Pfam" id="PF07883">
    <property type="entry name" value="Cupin_2"/>
    <property type="match status" value="1"/>
</dbReference>
<dbReference type="eggNOG" id="COG0662">
    <property type="taxonomic scope" value="Bacteria"/>
</dbReference>
<dbReference type="HOGENOM" id="CLU_131430_1_0_0"/>
<gene>
    <name evidence="2" type="primary">ydbB</name>
    <name evidence="2" type="ordered locus">SNE_A08360</name>
</gene>
<dbReference type="PANTHER" id="PTHR36114:SF1">
    <property type="entry name" value="16.7 KDA PROTEIN IN WHIE LOCUS"/>
    <property type="match status" value="1"/>
</dbReference>
<dbReference type="Gene3D" id="2.60.120.10">
    <property type="entry name" value="Jelly Rolls"/>
    <property type="match status" value="1"/>
</dbReference>
<dbReference type="SUPFAM" id="SSF51182">
    <property type="entry name" value="RmlC-like cupins"/>
    <property type="match status" value="1"/>
</dbReference>
<dbReference type="InterPro" id="IPR014710">
    <property type="entry name" value="RmlC-like_jellyroll"/>
</dbReference>
<dbReference type="PANTHER" id="PTHR36114">
    <property type="entry name" value="16.7 KDA PROTEIN IN WHIE LOCUS"/>
    <property type="match status" value="1"/>
</dbReference>
<dbReference type="CDD" id="cd02226">
    <property type="entry name" value="cupin_YdbB-like"/>
    <property type="match status" value="1"/>
</dbReference>
<feature type="domain" description="Cyclic nucleotide-binding" evidence="1">
    <location>
        <begin position="13"/>
        <end position="79"/>
    </location>
</feature>
<proteinExistence type="predicted"/>
<evidence type="ECO:0000259" key="1">
    <source>
        <dbReference type="PROSITE" id="PS50042"/>
    </source>
</evidence>
<reference key="1">
    <citation type="journal article" date="2011" name="Mol. Biol. Evol.">
        <title>Unity in variety -- the pan-genome of the Chlamydiae.</title>
        <authorList>
            <person name="Collingro A."/>
            <person name="Tischler P."/>
            <person name="Weinmaier T."/>
            <person name="Penz T."/>
            <person name="Heinz E."/>
            <person name="Brunham R.C."/>
            <person name="Read T.D."/>
            <person name="Bavoil P.M."/>
            <person name="Sachse K."/>
            <person name="Kahane S."/>
            <person name="Friedman M.G."/>
            <person name="Rattei T."/>
            <person name="Myers G.S.A."/>
            <person name="Horn M."/>
        </authorList>
    </citation>
    <scope>NUCLEOTIDE SEQUENCE</scope>
    <source>
        <strain>Z</strain>
    </source>
</reference>
<organism evidence="2 3">
    <name type="scientific">Simkania negevensis (strain ATCC VR-1471 / DSM 27360 / Z)</name>
    <dbReference type="NCBI Taxonomy" id="331113"/>
    <lineage>
        <taxon>Bacteria</taxon>
        <taxon>Pseudomonadati</taxon>
        <taxon>Chlamydiota</taxon>
        <taxon>Chlamydiia</taxon>
        <taxon>Parachlamydiales</taxon>
        <taxon>Simkaniaceae</taxon>
        <taxon>Simkania</taxon>
    </lineage>
</organism>
<reference evidence="2 3" key="2">
    <citation type="journal article" date="2011" name="Mol. Biol. Evol.">
        <title>Unity in variety--the pan-genome of the Chlamydiae.</title>
        <authorList>
            <person name="Collingro A."/>
            <person name="Tischler P."/>
            <person name="Weinmaier T."/>
            <person name="Penz T."/>
            <person name="Heinz E."/>
            <person name="Brunham R.C."/>
            <person name="Read T.D."/>
            <person name="Bavoil P.M."/>
            <person name="Sachse K."/>
            <person name="Kahane S."/>
            <person name="Friedman M.G."/>
            <person name="Rattei T."/>
            <person name="Myers G.S."/>
            <person name="Horn M."/>
        </authorList>
    </citation>
    <scope>NUCLEOTIDE SEQUENCE [LARGE SCALE GENOMIC DNA]</scope>
    <source>
        <strain evidence="3">ATCC VR-1471 / Z</strain>
    </source>
</reference>
<dbReference type="InterPro" id="IPR011051">
    <property type="entry name" value="RmlC_Cupin_sf"/>
</dbReference>
<dbReference type="KEGG" id="sng:SNE_A08360"/>
<dbReference type="PROSITE" id="PS50042">
    <property type="entry name" value="CNMP_BINDING_3"/>
    <property type="match status" value="1"/>
</dbReference>
<accession>F8L7I0</accession>
<dbReference type="InterPro" id="IPR000595">
    <property type="entry name" value="cNMP-bd_dom"/>
</dbReference>